<keyword evidence="2" id="KW-1185">Reference proteome</keyword>
<protein>
    <submittedName>
        <fullName evidence="1">Uncharacterized protein</fullName>
    </submittedName>
</protein>
<evidence type="ECO:0000313" key="2">
    <source>
        <dbReference type="Proteomes" id="UP000053989"/>
    </source>
</evidence>
<gene>
    <name evidence="1" type="ORF">SCLCIDRAFT_1213820</name>
</gene>
<sequence length="57" mass="6771">MARHFTHTYPQESQYKQVLPFRSKTQPRGRGFMGVVMKKHPAEVKDEALRSNRLDQR</sequence>
<evidence type="ECO:0000313" key="1">
    <source>
        <dbReference type="EMBL" id="KIM64000.1"/>
    </source>
</evidence>
<dbReference type="Proteomes" id="UP000053989">
    <property type="component" value="Unassembled WGS sequence"/>
</dbReference>
<name>A0A0C3DTP7_9AGAM</name>
<proteinExistence type="predicted"/>
<accession>A0A0C3DTP7</accession>
<organism evidence="1 2">
    <name type="scientific">Scleroderma citrinum Foug A</name>
    <dbReference type="NCBI Taxonomy" id="1036808"/>
    <lineage>
        <taxon>Eukaryota</taxon>
        <taxon>Fungi</taxon>
        <taxon>Dikarya</taxon>
        <taxon>Basidiomycota</taxon>
        <taxon>Agaricomycotina</taxon>
        <taxon>Agaricomycetes</taxon>
        <taxon>Agaricomycetidae</taxon>
        <taxon>Boletales</taxon>
        <taxon>Sclerodermatineae</taxon>
        <taxon>Sclerodermataceae</taxon>
        <taxon>Scleroderma</taxon>
    </lineage>
</organism>
<reference evidence="2" key="2">
    <citation type="submission" date="2015-01" db="EMBL/GenBank/DDBJ databases">
        <title>Evolutionary Origins and Diversification of the Mycorrhizal Mutualists.</title>
        <authorList>
            <consortium name="DOE Joint Genome Institute"/>
            <consortium name="Mycorrhizal Genomics Consortium"/>
            <person name="Kohler A."/>
            <person name="Kuo A."/>
            <person name="Nagy L.G."/>
            <person name="Floudas D."/>
            <person name="Copeland A."/>
            <person name="Barry K.W."/>
            <person name="Cichocki N."/>
            <person name="Veneault-Fourrey C."/>
            <person name="LaButti K."/>
            <person name="Lindquist E.A."/>
            <person name="Lipzen A."/>
            <person name="Lundell T."/>
            <person name="Morin E."/>
            <person name="Murat C."/>
            <person name="Riley R."/>
            <person name="Ohm R."/>
            <person name="Sun H."/>
            <person name="Tunlid A."/>
            <person name="Henrissat B."/>
            <person name="Grigoriev I.V."/>
            <person name="Hibbett D.S."/>
            <person name="Martin F."/>
        </authorList>
    </citation>
    <scope>NUCLEOTIDE SEQUENCE [LARGE SCALE GENOMIC DNA]</scope>
    <source>
        <strain evidence="2">Foug A</strain>
    </source>
</reference>
<dbReference type="EMBL" id="KN822031">
    <property type="protein sequence ID" value="KIM64000.1"/>
    <property type="molecule type" value="Genomic_DNA"/>
</dbReference>
<dbReference type="AlphaFoldDB" id="A0A0C3DTP7"/>
<dbReference type="InParanoid" id="A0A0C3DTP7"/>
<dbReference type="HOGENOM" id="CLU_2997787_0_0_1"/>
<reference evidence="1 2" key="1">
    <citation type="submission" date="2014-04" db="EMBL/GenBank/DDBJ databases">
        <authorList>
            <consortium name="DOE Joint Genome Institute"/>
            <person name="Kuo A."/>
            <person name="Kohler A."/>
            <person name="Nagy L.G."/>
            <person name="Floudas D."/>
            <person name="Copeland A."/>
            <person name="Barry K.W."/>
            <person name="Cichocki N."/>
            <person name="Veneault-Fourrey C."/>
            <person name="LaButti K."/>
            <person name="Lindquist E.A."/>
            <person name="Lipzen A."/>
            <person name="Lundell T."/>
            <person name="Morin E."/>
            <person name="Murat C."/>
            <person name="Sun H."/>
            <person name="Tunlid A."/>
            <person name="Henrissat B."/>
            <person name="Grigoriev I.V."/>
            <person name="Hibbett D.S."/>
            <person name="Martin F."/>
            <person name="Nordberg H.P."/>
            <person name="Cantor M.N."/>
            <person name="Hua S.X."/>
        </authorList>
    </citation>
    <scope>NUCLEOTIDE SEQUENCE [LARGE SCALE GENOMIC DNA]</scope>
    <source>
        <strain evidence="1 2">Foug A</strain>
    </source>
</reference>